<dbReference type="EMBL" id="CP092886">
    <property type="protein sequence ID" value="UYV84800.1"/>
    <property type="molecule type" value="Genomic_DNA"/>
</dbReference>
<evidence type="ECO:0000313" key="1">
    <source>
        <dbReference type="EMBL" id="UYV84800.1"/>
    </source>
</evidence>
<protein>
    <submittedName>
        <fullName evidence="1">Uncharacterized protein</fullName>
    </submittedName>
</protein>
<sequence length="170" mass="19837">MLDNEIIRPSKISISQGSFIAKLQKQMQDLQPRKESHGSKRKIFIHKDLNTCSRVFSVKKTLETPYRGPFLVKKRQEKYFLLQINGKEVNISIDRLKPAYLLCKEDPEPTRVNLDPGSPDSEKITAFQGARSSLRRTITGRPVKKSVRFKDEIKYRYIPLRQNKTLLGYW</sequence>
<name>A0ABY6LYC5_9ARAC</name>
<organism evidence="1 2">
    <name type="scientific">Cordylochernes scorpioides</name>
    <dbReference type="NCBI Taxonomy" id="51811"/>
    <lineage>
        <taxon>Eukaryota</taxon>
        <taxon>Metazoa</taxon>
        <taxon>Ecdysozoa</taxon>
        <taxon>Arthropoda</taxon>
        <taxon>Chelicerata</taxon>
        <taxon>Arachnida</taxon>
        <taxon>Pseudoscorpiones</taxon>
        <taxon>Cheliferoidea</taxon>
        <taxon>Chernetidae</taxon>
        <taxon>Cordylochernes</taxon>
    </lineage>
</organism>
<dbReference type="PANTHER" id="PTHR38681:SF1">
    <property type="entry name" value="RETROVIRUS-RELATED POL POLYPROTEIN FROM TRANSPOSON 412-LIKE PROTEIN"/>
    <property type="match status" value="1"/>
</dbReference>
<dbReference type="Proteomes" id="UP001235939">
    <property type="component" value="Chromosome X"/>
</dbReference>
<gene>
    <name evidence="1" type="ORF">LAZ67_X003567</name>
</gene>
<keyword evidence="2" id="KW-1185">Reference proteome</keyword>
<evidence type="ECO:0000313" key="2">
    <source>
        <dbReference type="Proteomes" id="UP001235939"/>
    </source>
</evidence>
<dbReference type="PANTHER" id="PTHR38681">
    <property type="entry name" value="RETROVIRUS-RELATED POL POLYPROTEIN FROM TRANSPOSON 412-LIKE PROTEIN-RELATED"/>
    <property type="match status" value="1"/>
</dbReference>
<proteinExistence type="predicted"/>
<reference evidence="1 2" key="1">
    <citation type="submission" date="2022-03" db="EMBL/GenBank/DDBJ databases">
        <title>A chromosomal length assembly of Cordylochernes scorpioides.</title>
        <authorList>
            <person name="Zeh D."/>
            <person name="Zeh J."/>
        </authorList>
    </citation>
    <scope>NUCLEOTIDE SEQUENCE [LARGE SCALE GENOMIC DNA]</scope>
    <source>
        <strain evidence="1">IN4F17</strain>
        <tissue evidence="1">Whole Body</tissue>
    </source>
</reference>
<accession>A0ABY6LYC5</accession>